<proteinExistence type="predicted"/>
<accession>A0ABQ4YSC1</accession>
<evidence type="ECO:0000313" key="1">
    <source>
        <dbReference type="EMBL" id="GJS79921.1"/>
    </source>
</evidence>
<dbReference type="EMBL" id="BQNB010010633">
    <property type="protein sequence ID" value="GJS79921.1"/>
    <property type="molecule type" value="Genomic_DNA"/>
</dbReference>
<reference evidence="1" key="1">
    <citation type="journal article" date="2022" name="Int. J. Mol. Sci.">
        <title>Draft Genome of Tanacetum Coccineum: Genomic Comparison of Closely Related Tanacetum-Family Plants.</title>
        <authorList>
            <person name="Yamashiro T."/>
            <person name="Shiraishi A."/>
            <person name="Nakayama K."/>
            <person name="Satake H."/>
        </authorList>
    </citation>
    <scope>NUCLEOTIDE SEQUENCE</scope>
</reference>
<comment type="caution">
    <text evidence="1">The sequence shown here is derived from an EMBL/GenBank/DDBJ whole genome shotgun (WGS) entry which is preliminary data.</text>
</comment>
<dbReference type="Proteomes" id="UP001151760">
    <property type="component" value="Unassembled WGS sequence"/>
</dbReference>
<gene>
    <name evidence="1" type="ORF">Tco_0729802</name>
</gene>
<keyword evidence="2" id="KW-1185">Reference proteome</keyword>
<name>A0ABQ4YSC1_9ASTR</name>
<evidence type="ECO:0000313" key="2">
    <source>
        <dbReference type="Proteomes" id="UP001151760"/>
    </source>
</evidence>
<organism evidence="1 2">
    <name type="scientific">Tanacetum coccineum</name>
    <dbReference type="NCBI Taxonomy" id="301880"/>
    <lineage>
        <taxon>Eukaryota</taxon>
        <taxon>Viridiplantae</taxon>
        <taxon>Streptophyta</taxon>
        <taxon>Embryophyta</taxon>
        <taxon>Tracheophyta</taxon>
        <taxon>Spermatophyta</taxon>
        <taxon>Magnoliopsida</taxon>
        <taxon>eudicotyledons</taxon>
        <taxon>Gunneridae</taxon>
        <taxon>Pentapetalae</taxon>
        <taxon>asterids</taxon>
        <taxon>campanulids</taxon>
        <taxon>Asterales</taxon>
        <taxon>Asteraceae</taxon>
        <taxon>Asteroideae</taxon>
        <taxon>Anthemideae</taxon>
        <taxon>Anthemidinae</taxon>
        <taxon>Tanacetum</taxon>
    </lineage>
</organism>
<sequence>MFQQGEDLIEYINKALAFLSAVASRFPPSNNQLRTSSNPRNHATIQDEHPGISEAPVAQQTIPQNLAFQTNDLDVFDSNFDDLSLAKAVLIANLSSCDPEVLYEVPYSNSYPNDMSNQDAQEMQYSEQTHMLRLSRYKDTPW</sequence>
<reference evidence="1" key="2">
    <citation type="submission" date="2022-01" db="EMBL/GenBank/DDBJ databases">
        <authorList>
            <person name="Yamashiro T."/>
            <person name="Shiraishi A."/>
            <person name="Satake H."/>
            <person name="Nakayama K."/>
        </authorList>
    </citation>
    <scope>NUCLEOTIDE SEQUENCE</scope>
</reference>
<protein>
    <submittedName>
        <fullName evidence="1">Uncharacterized protein</fullName>
    </submittedName>
</protein>